<dbReference type="InterPro" id="IPR023120">
    <property type="entry name" value="WHTH_transcript_rep_HrcA_IDD"/>
</dbReference>
<dbReference type="Gene3D" id="1.10.10.10">
    <property type="entry name" value="Winged helix-like DNA-binding domain superfamily/Winged helix DNA-binding domain"/>
    <property type="match status" value="1"/>
</dbReference>
<comment type="function">
    <text evidence="5 6">Negative regulator of class I heat shock genes (grpE-dnaK-dnaJ and groELS operons). Prevents heat-shock induction of these operons.</text>
</comment>
<dbReference type="HAMAP" id="MF_00081">
    <property type="entry name" value="HrcA"/>
    <property type="match status" value="1"/>
</dbReference>
<dbReference type="RefSeq" id="WP_007050150.1">
    <property type="nucleotide sequence ID" value="NZ_CABKNJ010000001.1"/>
</dbReference>
<keyword evidence="3 6" id="KW-0346">Stress response</keyword>
<protein>
    <recommendedName>
        <fullName evidence="6">Heat-inducible transcription repressor HrcA</fullName>
    </recommendedName>
</protein>
<organism evidence="8 9">
    <name type="scientific">Anaerofustis stercorihominis</name>
    <dbReference type="NCBI Taxonomy" id="214853"/>
    <lineage>
        <taxon>Bacteria</taxon>
        <taxon>Bacillati</taxon>
        <taxon>Bacillota</taxon>
        <taxon>Clostridia</taxon>
        <taxon>Eubacteriales</taxon>
        <taxon>Eubacteriaceae</taxon>
        <taxon>Anaerofustis</taxon>
    </lineage>
</organism>
<dbReference type="PANTHER" id="PTHR34824:SF1">
    <property type="entry name" value="HEAT-INDUCIBLE TRANSCRIPTION REPRESSOR HRCA"/>
    <property type="match status" value="1"/>
</dbReference>
<dbReference type="SUPFAM" id="SSF55781">
    <property type="entry name" value="GAF domain-like"/>
    <property type="match status" value="1"/>
</dbReference>
<evidence type="ECO:0000256" key="6">
    <source>
        <dbReference type="HAMAP-Rule" id="MF_00081"/>
    </source>
</evidence>
<dbReference type="FunFam" id="1.10.10.10:FF:000049">
    <property type="entry name" value="Heat-inducible transcription repressor HrcA"/>
    <property type="match status" value="1"/>
</dbReference>
<dbReference type="InterPro" id="IPR002571">
    <property type="entry name" value="HrcA"/>
</dbReference>
<comment type="similarity">
    <text evidence="6">Belongs to the HrcA family.</text>
</comment>
<keyword evidence="2 6" id="KW-0805">Transcription regulation</keyword>
<dbReference type="Gene3D" id="3.30.450.40">
    <property type="match status" value="1"/>
</dbReference>
<dbReference type="AlphaFoldDB" id="A0A3E3E2V8"/>
<keyword evidence="1 6" id="KW-0678">Repressor</keyword>
<evidence type="ECO:0000256" key="4">
    <source>
        <dbReference type="ARBA" id="ARBA00023163"/>
    </source>
</evidence>
<proteinExistence type="inferred from homology"/>
<reference evidence="8 9" key="1">
    <citation type="submission" date="2018-08" db="EMBL/GenBank/DDBJ databases">
        <title>A genome reference for cultivated species of the human gut microbiota.</title>
        <authorList>
            <person name="Zou Y."/>
            <person name="Xue W."/>
            <person name="Luo G."/>
        </authorList>
    </citation>
    <scope>NUCLEOTIDE SEQUENCE [LARGE SCALE GENOMIC DNA]</scope>
    <source>
        <strain evidence="8 9">AM25-6</strain>
    </source>
</reference>
<evidence type="ECO:0000313" key="8">
    <source>
        <dbReference type="EMBL" id="RGD75248.1"/>
    </source>
</evidence>
<dbReference type="GO" id="GO:0045892">
    <property type="term" value="P:negative regulation of DNA-templated transcription"/>
    <property type="evidence" value="ECO:0007669"/>
    <property type="project" value="UniProtKB-UniRule"/>
</dbReference>
<evidence type="ECO:0000256" key="3">
    <source>
        <dbReference type="ARBA" id="ARBA00023016"/>
    </source>
</evidence>
<dbReference type="InterPro" id="IPR036388">
    <property type="entry name" value="WH-like_DNA-bd_sf"/>
</dbReference>
<dbReference type="Pfam" id="PF01628">
    <property type="entry name" value="HrcA"/>
    <property type="match status" value="1"/>
</dbReference>
<dbReference type="SUPFAM" id="SSF46785">
    <property type="entry name" value="Winged helix' DNA-binding domain"/>
    <property type="match status" value="1"/>
</dbReference>
<dbReference type="InterPro" id="IPR029016">
    <property type="entry name" value="GAF-like_dom_sf"/>
</dbReference>
<dbReference type="GO" id="GO:0003677">
    <property type="term" value="F:DNA binding"/>
    <property type="evidence" value="ECO:0007669"/>
    <property type="project" value="InterPro"/>
</dbReference>
<evidence type="ECO:0000256" key="1">
    <source>
        <dbReference type="ARBA" id="ARBA00022491"/>
    </source>
</evidence>
<sequence length="345" mass="39157">MNWDDRKFNILRAIINDYIKTAEPVGSRTLEKKYNLGVSSATIRNEMSDLEEMGFLIKPHTSAGRIPSTSAYRLYVDNFMKKNALESEIREAVRAEYDNYMLELNNTIEKTLNILTKMTNYTSLVMAPRLSSLNVKDVKIVYIEEDRVMLIVVTKEGLIKNSEIRLKTYVTLEEIERINNALTTIIKNRPANEAVNLLSELVEGLSETENRILSEIMPVFRSLVENTNSSKIYARGVSKILNFPEFGDIERAKHFIDSVNSKEALESAISVDSDDSDIHIVIGNENKVEDFNDCSIITANYKLNGKTVGTIGVIGPTRMNYDYAVSTLDFLSDELTKHITKIFKK</sequence>
<evidence type="ECO:0000256" key="5">
    <source>
        <dbReference type="ARBA" id="ARBA00055319"/>
    </source>
</evidence>
<evidence type="ECO:0000313" key="9">
    <source>
        <dbReference type="Proteomes" id="UP000261212"/>
    </source>
</evidence>
<dbReference type="Proteomes" id="UP000261212">
    <property type="component" value="Unassembled WGS sequence"/>
</dbReference>
<evidence type="ECO:0000259" key="7">
    <source>
        <dbReference type="Pfam" id="PF01628"/>
    </source>
</evidence>
<name>A0A3E3E2V8_9FIRM</name>
<evidence type="ECO:0000256" key="2">
    <source>
        <dbReference type="ARBA" id="ARBA00023015"/>
    </source>
</evidence>
<accession>A0A3E3E2V8</accession>
<gene>
    <name evidence="6 8" type="primary">hrcA</name>
    <name evidence="8" type="ORF">DW687_02680</name>
</gene>
<dbReference type="InterPro" id="IPR021153">
    <property type="entry name" value="HrcA_C"/>
</dbReference>
<comment type="caution">
    <text evidence="8">The sequence shown here is derived from an EMBL/GenBank/DDBJ whole genome shotgun (WGS) entry which is preliminary data.</text>
</comment>
<dbReference type="PANTHER" id="PTHR34824">
    <property type="entry name" value="HEAT-INDUCIBLE TRANSCRIPTION REPRESSOR HRCA"/>
    <property type="match status" value="1"/>
</dbReference>
<keyword evidence="4 6" id="KW-0804">Transcription</keyword>
<dbReference type="Gene3D" id="3.30.390.60">
    <property type="entry name" value="Heat-inducible transcription repressor hrca homolog, domain 3"/>
    <property type="match status" value="1"/>
</dbReference>
<dbReference type="PIRSF" id="PIRSF005485">
    <property type="entry name" value="HrcA"/>
    <property type="match status" value="1"/>
</dbReference>
<dbReference type="NCBIfam" id="TIGR00331">
    <property type="entry name" value="hrcA"/>
    <property type="match status" value="1"/>
</dbReference>
<dbReference type="EMBL" id="QUSM01000002">
    <property type="protein sequence ID" value="RGD75248.1"/>
    <property type="molecule type" value="Genomic_DNA"/>
</dbReference>
<dbReference type="InterPro" id="IPR036390">
    <property type="entry name" value="WH_DNA-bd_sf"/>
</dbReference>
<dbReference type="GeneID" id="98000471"/>
<feature type="domain" description="Heat-inducible transcription repressor HrcA C-terminal" evidence="7">
    <location>
        <begin position="106"/>
        <end position="323"/>
    </location>
</feature>